<dbReference type="Pfam" id="PF01624">
    <property type="entry name" value="MutS_I"/>
    <property type="match status" value="1"/>
</dbReference>
<dbReference type="Gene3D" id="3.30.420.110">
    <property type="entry name" value="MutS, connector domain"/>
    <property type="match status" value="1"/>
</dbReference>
<protein>
    <recommendedName>
        <fullName evidence="2 9">DNA mismatch repair protein MutS</fullName>
    </recommendedName>
</protein>
<dbReference type="GO" id="GO:0140664">
    <property type="term" value="F:ATP-dependent DNA damage sensor activity"/>
    <property type="evidence" value="ECO:0007669"/>
    <property type="project" value="InterPro"/>
</dbReference>
<evidence type="ECO:0000259" key="11">
    <source>
        <dbReference type="PROSITE" id="PS00486"/>
    </source>
</evidence>
<evidence type="ECO:0000313" key="13">
    <source>
        <dbReference type="Proteomes" id="UP000028839"/>
    </source>
</evidence>
<dbReference type="InterPro" id="IPR045076">
    <property type="entry name" value="MutS"/>
</dbReference>
<dbReference type="InterPro" id="IPR000432">
    <property type="entry name" value="DNA_mismatch_repair_MutS_C"/>
</dbReference>
<dbReference type="OrthoDB" id="9802448at2"/>
<dbReference type="NCBIfam" id="TIGR01070">
    <property type="entry name" value="mutS1"/>
    <property type="match status" value="1"/>
</dbReference>
<dbReference type="InterPro" id="IPR017261">
    <property type="entry name" value="DNA_mismatch_repair_MutS/MSH"/>
</dbReference>
<dbReference type="InterPro" id="IPR036187">
    <property type="entry name" value="DNA_mismatch_repair_MutS_sf"/>
</dbReference>
<comment type="caution">
    <text evidence="12">The sequence shown here is derived from an EMBL/GenBank/DDBJ whole genome shotgun (WGS) entry which is preliminary data.</text>
</comment>
<dbReference type="InterPro" id="IPR027417">
    <property type="entry name" value="P-loop_NTPase"/>
</dbReference>
<dbReference type="PIRSF" id="PIRSF037677">
    <property type="entry name" value="DNA_mis_repair_Msh6"/>
    <property type="match status" value="1"/>
</dbReference>
<dbReference type="InterPro" id="IPR007695">
    <property type="entry name" value="DNA_mismatch_repair_MutS-lik_N"/>
</dbReference>
<dbReference type="PANTHER" id="PTHR11361:SF34">
    <property type="entry name" value="DNA MISMATCH REPAIR PROTEIN MSH1, MITOCHONDRIAL"/>
    <property type="match status" value="1"/>
</dbReference>
<dbReference type="InterPro" id="IPR005748">
    <property type="entry name" value="DNA_mismatch_repair_MutS"/>
</dbReference>
<dbReference type="FunFam" id="3.40.50.300:FF:000283">
    <property type="entry name" value="DNA mismatch repair protein MutS"/>
    <property type="match status" value="1"/>
</dbReference>
<dbReference type="SMR" id="A0A0E2Z354"/>
<evidence type="ECO:0000256" key="2">
    <source>
        <dbReference type="ARBA" id="ARBA00021982"/>
    </source>
</evidence>
<dbReference type="EMBL" id="JPGN01000027">
    <property type="protein sequence ID" value="KFI20123.1"/>
    <property type="molecule type" value="Genomic_DNA"/>
</dbReference>
<evidence type="ECO:0000256" key="4">
    <source>
        <dbReference type="ARBA" id="ARBA00022763"/>
    </source>
</evidence>
<dbReference type="InterPro" id="IPR016151">
    <property type="entry name" value="DNA_mismatch_repair_MutS_N"/>
</dbReference>
<evidence type="ECO:0000256" key="1">
    <source>
        <dbReference type="ARBA" id="ARBA00006271"/>
    </source>
</evidence>
<evidence type="ECO:0000256" key="5">
    <source>
        <dbReference type="ARBA" id="ARBA00022840"/>
    </source>
</evidence>
<keyword evidence="4 9" id="KW-0227">DNA damage</keyword>
<dbReference type="NCBIfam" id="NF003810">
    <property type="entry name" value="PRK05399.1"/>
    <property type="match status" value="1"/>
</dbReference>
<reference evidence="12 13" key="1">
    <citation type="submission" date="2014-07" db="EMBL/GenBank/DDBJ databases">
        <title>Comparative analysis of Nitrosococcus oceani genome inventories of strains from Pacific and Atlantic gyres.</title>
        <authorList>
            <person name="Lim C.K."/>
            <person name="Wang L."/>
            <person name="Sayavedra-Soto L.A."/>
            <person name="Klotz M.G."/>
        </authorList>
    </citation>
    <scope>NUCLEOTIDE SEQUENCE [LARGE SCALE GENOMIC DNA]</scope>
    <source>
        <strain evidence="12 13">C-27</strain>
    </source>
</reference>
<dbReference type="SMART" id="SM00534">
    <property type="entry name" value="MUTSac"/>
    <property type="match status" value="1"/>
</dbReference>
<dbReference type="Gene3D" id="3.40.1170.10">
    <property type="entry name" value="DNA repair protein MutS, domain I"/>
    <property type="match status" value="1"/>
</dbReference>
<sequence length="863" mass="96081">MPANDPQKPHTPMMQQYLRIKAEYPNTLLLYRMGDFYELFYDDAQRASELLDIALTSRGRSAGEPIPMAGIPYHALDSYLARLVRQGESVAICEQIGNPAASKGPVERQVVRIITPGTVTEEALLEARRDNLLAALQKEGDVFGFAVLDLCSGRFNILEVASESAATSELARIRPAELLVSEDLALILVDSKTEAVVRPLPPWYFDRESAQRQLCRQFGTQDLAGFGCEEMKTAIAAAGCLLHYVQDTQRTQFPHIHALQVERQETSIILDPSTRRNLELEESLSGDSGRNTLIAVLDHTATAMGSRLLRRYLHRPLRDQTLLKQRQQALATLLEGGLSDVLQTLLRGIGDIERILSRVALRSARPRDLVQFRQALGLLPKIQESLLQLNRDSLLLQSLQEDLGPFPNLHELLQRAICENPPVLIRDGGVIALGFDSELDELRHLSGNAGQFLVKLEQRERERTKIPTLKVGYNKVHGYYLEITRAQAHQAPPDYIRRQTLKGAERYITPELKGFEDQVLSARERALAREKALYEELLEQFMEPLPALRACANALAELDVLHNLAERAKTLEYVAPLLSDQPGIFIERGRHPVVEQTLEDPFVPNDLTLHEARRMLIITGPNMGGKSTYMRQTALIVLLAHIGSFVPARRAVIGPIDRIFTRIGAADDLAGGRSTFMVEMTETANILHNATEHSLVLLDEVGRGTSTFDGLSLAWAVVSHLANKVRSLTLFATHYFELTTLPECLPGVVNLHLTATEHKEHIVFLHAVKEGPASQSYGLQVAALAGVPQEIIAQARQQLMELENNTWQKSINGGGPQLDLLAPPADHPAVQILQDLDPDELTPRQALEKLYELKQLLDLAVTH</sequence>
<evidence type="ECO:0000256" key="10">
    <source>
        <dbReference type="RuleBase" id="RU003756"/>
    </source>
</evidence>
<dbReference type="CDD" id="cd03284">
    <property type="entry name" value="ABC_MutS1"/>
    <property type="match status" value="1"/>
</dbReference>
<dbReference type="GO" id="GO:0005524">
    <property type="term" value="F:ATP binding"/>
    <property type="evidence" value="ECO:0007669"/>
    <property type="project" value="UniProtKB-UniRule"/>
</dbReference>
<dbReference type="SUPFAM" id="SSF48334">
    <property type="entry name" value="DNA repair protein MutS, domain III"/>
    <property type="match status" value="1"/>
</dbReference>
<comment type="function">
    <text evidence="8 9">This protein is involved in the repair of mismatches in DNA. It is possible that it carries out the mismatch recognition step. This protein has a weak ATPase activity.</text>
</comment>
<keyword evidence="5 9" id="KW-0067">ATP-binding</keyword>
<dbReference type="HAMAP" id="MF_00096">
    <property type="entry name" value="MutS"/>
    <property type="match status" value="1"/>
</dbReference>
<dbReference type="Gene3D" id="6.10.140.430">
    <property type="match status" value="1"/>
</dbReference>
<dbReference type="Gene3D" id="1.10.1420.10">
    <property type="match status" value="2"/>
</dbReference>
<evidence type="ECO:0000256" key="8">
    <source>
        <dbReference type="ARBA" id="ARBA00024647"/>
    </source>
</evidence>
<keyword evidence="3 9" id="KW-0547">Nucleotide-binding</keyword>
<evidence type="ECO:0000256" key="9">
    <source>
        <dbReference type="HAMAP-Rule" id="MF_00096"/>
    </source>
</evidence>
<dbReference type="Proteomes" id="UP000028839">
    <property type="component" value="Unassembled WGS sequence"/>
</dbReference>
<dbReference type="GO" id="GO:0006298">
    <property type="term" value="P:mismatch repair"/>
    <property type="evidence" value="ECO:0007669"/>
    <property type="project" value="UniProtKB-UniRule"/>
</dbReference>
<name>A0A0E2Z354_9GAMM</name>
<dbReference type="GO" id="GO:0003684">
    <property type="term" value="F:damaged DNA binding"/>
    <property type="evidence" value="ECO:0007669"/>
    <property type="project" value="UniProtKB-UniRule"/>
</dbReference>
<evidence type="ECO:0000256" key="3">
    <source>
        <dbReference type="ARBA" id="ARBA00022741"/>
    </source>
</evidence>
<dbReference type="InterPro" id="IPR036678">
    <property type="entry name" value="MutS_con_dom_sf"/>
</dbReference>
<dbReference type="Pfam" id="PF00488">
    <property type="entry name" value="MutS_V"/>
    <property type="match status" value="1"/>
</dbReference>
<dbReference type="GO" id="GO:0030983">
    <property type="term" value="F:mismatched DNA binding"/>
    <property type="evidence" value="ECO:0007669"/>
    <property type="project" value="InterPro"/>
</dbReference>
<feature type="domain" description="DNA mismatch repair proteins mutS family" evidence="11">
    <location>
        <begin position="694"/>
        <end position="710"/>
    </location>
</feature>
<accession>A0A0E2Z354</accession>
<dbReference type="SUPFAM" id="SSF55271">
    <property type="entry name" value="DNA repair protein MutS, domain I"/>
    <property type="match status" value="1"/>
</dbReference>
<dbReference type="Pfam" id="PF05190">
    <property type="entry name" value="MutS_IV"/>
    <property type="match status" value="1"/>
</dbReference>
<dbReference type="InterPro" id="IPR007696">
    <property type="entry name" value="DNA_mismatch_repair_MutS_core"/>
</dbReference>
<gene>
    <name evidence="9" type="primary">mutS</name>
    <name evidence="12" type="ORF">IB75_04685</name>
</gene>
<dbReference type="Gene3D" id="3.40.50.300">
    <property type="entry name" value="P-loop containing nucleotide triphosphate hydrolases"/>
    <property type="match status" value="1"/>
</dbReference>
<keyword evidence="6 9" id="KW-0238">DNA-binding</keyword>
<feature type="binding site" evidence="9">
    <location>
        <begin position="620"/>
        <end position="627"/>
    </location>
    <ligand>
        <name>ATP</name>
        <dbReference type="ChEBI" id="CHEBI:30616"/>
    </ligand>
</feature>
<comment type="similarity">
    <text evidence="1 9 10">Belongs to the DNA mismatch repair MutS family.</text>
</comment>
<dbReference type="SUPFAM" id="SSF52540">
    <property type="entry name" value="P-loop containing nucleoside triphosphate hydrolases"/>
    <property type="match status" value="1"/>
</dbReference>
<dbReference type="HOGENOM" id="CLU_002472_4_0_6"/>
<dbReference type="FunFam" id="1.10.1420.10:FF:000002">
    <property type="entry name" value="DNA mismatch repair protein MutS"/>
    <property type="match status" value="1"/>
</dbReference>
<dbReference type="SUPFAM" id="SSF53150">
    <property type="entry name" value="DNA repair protein MutS, domain II"/>
    <property type="match status" value="1"/>
</dbReference>
<dbReference type="FunFam" id="3.40.1170.10:FF:000001">
    <property type="entry name" value="DNA mismatch repair protein MutS"/>
    <property type="match status" value="1"/>
</dbReference>
<dbReference type="InterPro" id="IPR007861">
    <property type="entry name" value="DNA_mismatch_repair_MutS_clamp"/>
</dbReference>
<dbReference type="GO" id="GO:0005829">
    <property type="term" value="C:cytosol"/>
    <property type="evidence" value="ECO:0007669"/>
    <property type="project" value="TreeGrafter"/>
</dbReference>
<dbReference type="SMART" id="SM00533">
    <property type="entry name" value="MUTSd"/>
    <property type="match status" value="1"/>
</dbReference>
<proteinExistence type="inferred from homology"/>
<dbReference type="AlphaFoldDB" id="A0A0E2Z354"/>
<evidence type="ECO:0000313" key="12">
    <source>
        <dbReference type="EMBL" id="KFI20123.1"/>
    </source>
</evidence>
<dbReference type="PANTHER" id="PTHR11361">
    <property type="entry name" value="DNA MISMATCH REPAIR PROTEIN MUTS FAMILY MEMBER"/>
    <property type="match status" value="1"/>
</dbReference>
<organism evidence="12 13">
    <name type="scientific">Nitrosococcus oceani C-27</name>
    <dbReference type="NCBI Taxonomy" id="314279"/>
    <lineage>
        <taxon>Bacteria</taxon>
        <taxon>Pseudomonadati</taxon>
        <taxon>Pseudomonadota</taxon>
        <taxon>Gammaproteobacteria</taxon>
        <taxon>Chromatiales</taxon>
        <taxon>Chromatiaceae</taxon>
        <taxon>Nitrosococcus</taxon>
    </lineage>
</organism>
<evidence type="ECO:0000256" key="6">
    <source>
        <dbReference type="ARBA" id="ARBA00023125"/>
    </source>
</evidence>
<evidence type="ECO:0000256" key="7">
    <source>
        <dbReference type="ARBA" id="ARBA00023204"/>
    </source>
</evidence>
<dbReference type="PROSITE" id="PS00486">
    <property type="entry name" value="DNA_MISMATCH_REPAIR_2"/>
    <property type="match status" value="1"/>
</dbReference>
<dbReference type="Pfam" id="PF05188">
    <property type="entry name" value="MutS_II"/>
    <property type="match status" value="1"/>
</dbReference>
<dbReference type="InterPro" id="IPR007860">
    <property type="entry name" value="DNA_mmatch_repair_MutS_con_dom"/>
</dbReference>
<keyword evidence="7 9" id="KW-0234">DNA repair</keyword>
<dbReference type="Pfam" id="PF05192">
    <property type="entry name" value="MutS_III"/>
    <property type="match status" value="1"/>
</dbReference>